<feature type="domain" description="Methyltransferase" evidence="1">
    <location>
        <begin position="88"/>
        <end position="180"/>
    </location>
</feature>
<dbReference type="InterPro" id="IPR029063">
    <property type="entry name" value="SAM-dependent_MTases_sf"/>
</dbReference>
<accession>A0A2G4SS30</accession>
<reference evidence="2 3" key="1">
    <citation type="journal article" date="2016" name="Proc. Natl. Acad. Sci. U.S.A.">
        <title>Lipid metabolic changes in an early divergent fungus govern the establishment of a mutualistic symbiosis with endobacteria.</title>
        <authorList>
            <person name="Lastovetsky O.A."/>
            <person name="Gaspar M.L."/>
            <person name="Mondo S.J."/>
            <person name="LaButti K.M."/>
            <person name="Sandor L."/>
            <person name="Grigoriev I.V."/>
            <person name="Henry S.A."/>
            <person name="Pawlowska T.E."/>
        </authorList>
    </citation>
    <scope>NUCLEOTIDE SEQUENCE [LARGE SCALE GENOMIC DNA]</scope>
    <source>
        <strain evidence="2 3">ATCC 52813</strain>
    </source>
</reference>
<dbReference type="CDD" id="cd02440">
    <property type="entry name" value="AdoMet_MTases"/>
    <property type="match status" value="1"/>
</dbReference>
<evidence type="ECO:0000313" key="3">
    <source>
        <dbReference type="Proteomes" id="UP000242254"/>
    </source>
</evidence>
<name>A0A2G4SS30_RHIZD</name>
<dbReference type="Proteomes" id="UP000242254">
    <property type="component" value="Unassembled WGS sequence"/>
</dbReference>
<dbReference type="Gene3D" id="3.40.50.150">
    <property type="entry name" value="Vaccinia Virus protein VP39"/>
    <property type="match status" value="1"/>
</dbReference>
<evidence type="ECO:0000259" key="1">
    <source>
        <dbReference type="Pfam" id="PF13649"/>
    </source>
</evidence>
<dbReference type="GO" id="GO:0032259">
    <property type="term" value="P:methylation"/>
    <property type="evidence" value="ECO:0007669"/>
    <property type="project" value="UniProtKB-KW"/>
</dbReference>
<evidence type="ECO:0000313" key="2">
    <source>
        <dbReference type="EMBL" id="PHZ11555.1"/>
    </source>
</evidence>
<dbReference type="InterPro" id="IPR041698">
    <property type="entry name" value="Methyltransf_25"/>
</dbReference>
<dbReference type="Pfam" id="PF13649">
    <property type="entry name" value="Methyltransf_25"/>
    <property type="match status" value="1"/>
</dbReference>
<keyword evidence="2" id="KW-0489">Methyltransferase</keyword>
<keyword evidence="3" id="KW-1185">Reference proteome</keyword>
<organism evidence="2 3">
    <name type="scientific">Rhizopus microsporus ATCC 52813</name>
    <dbReference type="NCBI Taxonomy" id="1340429"/>
    <lineage>
        <taxon>Eukaryota</taxon>
        <taxon>Fungi</taxon>
        <taxon>Fungi incertae sedis</taxon>
        <taxon>Mucoromycota</taxon>
        <taxon>Mucoromycotina</taxon>
        <taxon>Mucoromycetes</taxon>
        <taxon>Mucorales</taxon>
        <taxon>Mucorineae</taxon>
        <taxon>Rhizopodaceae</taxon>
        <taxon>Rhizopus</taxon>
    </lineage>
</organism>
<dbReference type="AlphaFoldDB" id="A0A2G4SS30"/>
<dbReference type="GO" id="GO:0008168">
    <property type="term" value="F:methyltransferase activity"/>
    <property type="evidence" value="ECO:0007669"/>
    <property type="project" value="UniProtKB-KW"/>
</dbReference>
<keyword evidence="2" id="KW-0808">Transferase</keyword>
<sequence length="313" mass="35317">MDKNKFSKTMDMHKGSKTIVNPATTVNSMATNIKRVYHNDKTSTYWLPKDDEEQMRLTGQHYAFKSLYGGNVLPSVIDALDFQKGINILDVGCGSGIWVMDMVQEYPNCAYHGCDIDDITYKKIRVNQFTFSKGNVIKGLPYEDNTFDFVHMRFFVAALREENEWPTALGEVIRVTKPGGMIQVSDFDLKVPKDTTSLLYKAVLGYHHICKSRGQNPNIGAELETMLSKHSNIKIVQSDYRTCDMSSGTSTAKMFIWDSLEGVKSAKDVLGPMLGVNTPEELEDFLIRYRHDLETKESPVSFNSVAVQKLPVV</sequence>
<protein>
    <submittedName>
        <fullName evidence="2">S-adenosyl-L-methionine-dependent methyltransferase</fullName>
    </submittedName>
</protein>
<dbReference type="EMBL" id="KZ303851">
    <property type="protein sequence ID" value="PHZ11555.1"/>
    <property type="molecule type" value="Genomic_DNA"/>
</dbReference>
<dbReference type="SUPFAM" id="SSF53335">
    <property type="entry name" value="S-adenosyl-L-methionine-dependent methyltransferases"/>
    <property type="match status" value="1"/>
</dbReference>
<dbReference type="STRING" id="1340429.A0A2G4SS30"/>
<dbReference type="PANTHER" id="PTHR43591">
    <property type="entry name" value="METHYLTRANSFERASE"/>
    <property type="match status" value="1"/>
</dbReference>
<dbReference type="GeneID" id="35439905"/>
<dbReference type="RefSeq" id="XP_023465263.1">
    <property type="nucleotide sequence ID" value="XM_023608915.1"/>
</dbReference>
<gene>
    <name evidence="2" type="ORF">RHIMIDRAFT_238221</name>
</gene>
<dbReference type="PANTHER" id="PTHR43591:SF24">
    <property type="entry name" value="2-METHOXY-6-POLYPRENYL-1,4-BENZOQUINOL METHYLASE, MITOCHONDRIAL"/>
    <property type="match status" value="1"/>
</dbReference>
<proteinExistence type="predicted"/>